<dbReference type="SMART" id="SM00382">
    <property type="entry name" value="AAA"/>
    <property type="match status" value="2"/>
</dbReference>
<comment type="subcellular location">
    <subcellularLocation>
        <location evidence="1">Cell membrane</location>
        <topology evidence="1">Peripheral membrane protein</topology>
    </subcellularLocation>
</comment>
<dbReference type="InterPro" id="IPR050388">
    <property type="entry name" value="ABC_Ni/Peptide_Import"/>
</dbReference>
<evidence type="ECO:0000256" key="7">
    <source>
        <dbReference type="ARBA" id="ARBA00023136"/>
    </source>
</evidence>
<comment type="caution">
    <text evidence="9">The sequence shown here is derived from an EMBL/GenBank/DDBJ whole genome shotgun (WGS) entry which is preliminary data.</text>
</comment>
<dbReference type="PROSITE" id="PS50893">
    <property type="entry name" value="ABC_TRANSPORTER_2"/>
    <property type="match status" value="2"/>
</dbReference>
<evidence type="ECO:0000256" key="6">
    <source>
        <dbReference type="ARBA" id="ARBA00022840"/>
    </source>
</evidence>
<dbReference type="PANTHER" id="PTHR43297">
    <property type="entry name" value="OLIGOPEPTIDE TRANSPORT ATP-BINDING PROTEIN APPD"/>
    <property type="match status" value="1"/>
</dbReference>
<dbReference type="EMBL" id="QGDD01000003">
    <property type="protein sequence ID" value="PWN03351.1"/>
    <property type="molecule type" value="Genomic_DNA"/>
</dbReference>
<dbReference type="InterPro" id="IPR027417">
    <property type="entry name" value="P-loop_NTPase"/>
</dbReference>
<reference evidence="9 10" key="1">
    <citation type="submission" date="2018-05" db="EMBL/GenBank/DDBJ databases">
        <title>Nocardioides silvaticus genome.</title>
        <authorList>
            <person name="Li C."/>
            <person name="Wang G."/>
        </authorList>
    </citation>
    <scope>NUCLEOTIDE SEQUENCE [LARGE SCALE GENOMIC DNA]</scope>
    <source>
        <strain evidence="9 10">CCTCC AB 2018079</strain>
    </source>
</reference>
<feature type="domain" description="ABC transporter" evidence="8">
    <location>
        <begin position="7"/>
        <end position="250"/>
    </location>
</feature>
<sequence>MTDPNAADTLVVHRAVVRTPTTVLVDVRDITVRAGRPLTIVGESGSGKSVLAHALMGTLPPELAAEGSMSIGRSRFDLAERAGRRSLWGRQVALLPQEPALALDPTMRVRDQVAEGAPGWRPRETAALKRADDRLERLGLEGAGRAFPHTLSGGMAQRVAYAAATIGGADILLVDEPSKGLDRESLDRLAVMLAAHVERGGLLVTITHDLGLARRLGGDVVVMQDAAVVESGPAEEVLTRPVHPYAKRLLAAEPSKWSAPWTRDNLRADEAAEPLVTAHRVSKAYTGKPLFQDLSVEIRPRERWAVVGPSGVGKTTLGNALLRLTDIDAGWVRHSGTTRGGRIQKLYQDPGLAFPRRVPLESSVRDVMRRHRVDERHVRSLLDEMGLPFAILRRRPGQVSGGELQRIAIARAMLPRPVVLFADEATSRLDPVSQATTMDLLMRQVTGDGCALLLVTHDLDLAEAVGARQIRLGADEEASL</sequence>
<keyword evidence="4" id="KW-1003">Cell membrane</keyword>
<dbReference type="RefSeq" id="WP_109693440.1">
    <property type="nucleotide sequence ID" value="NZ_QGDD01000003.1"/>
</dbReference>
<dbReference type="GO" id="GO:0005524">
    <property type="term" value="F:ATP binding"/>
    <property type="evidence" value="ECO:0007669"/>
    <property type="project" value="UniProtKB-KW"/>
</dbReference>
<protein>
    <submittedName>
        <fullName evidence="9">ABC transporter ATP-binding protein</fullName>
    </submittedName>
</protein>
<dbReference type="GO" id="GO:0005886">
    <property type="term" value="C:plasma membrane"/>
    <property type="evidence" value="ECO:0007669"/>
    <property type="project" value="UniProtKB-SubCell"/>
</dbReference>
<proteinExistence type="inferred from homology"/>
<evidence type="ECO:0000256" key="2">
    <source>
        <dbReference type="ARBA" id="ARBA00005417"/>
    </source>
</evidence>
<feature type="domain" description="ABC transporter" evidence="8">
    <location>
        <begin position="276"/>
        <end position="480"/>
    </location>
</feature>
<organism evidence="9 10">
    <name type="scientific">Nocardioides silvaticus</name>
    <dbReference type="NCBI Taxonomy" id="2201891"/>
    <lineage>
        <taxon>Bacteria</taxon>
        <taxon>Bacillati</taxon>
        <taxon>Actinomycetota</taxon>
        <taxon>Actinomycetes</taxon>
        <taxon>Propionibacteriales</taxon>
        <taxon>Nocardioidaceae</taxon>
        <taxon>Nocardioides</taxon>
    </lineage>
</organism>
<evidence type="ECO:0000256" key="4">
    <source>
        <dbReference type="ARBA" id="ARBA00022475"/>
    </source>
</evidence>
<dbReference type="InterPro" id="IPR003439">
    <property type="entry name" value="ABC_transporter-like_ATP-bd"/>
</dbReference>
<dbReference type="GO" id="GO:0016887">
    <property type="term" value="F:ATP hydrolysis activity"/>
    <property type="evidence" value="ECO:0007669"/>
    <property type="project" value="InterPro"/>
</dbReference>
<gene>
    <name evidence="9" type="ORF">DJ010_09585</name>
</gene>
<evidence type="ECO:0000259" key="8">
    <source>
        <dbReference type="PROSITE" id="PS50893"/>
    </source>
</evidence>
<dbReference type="SUPFAM" id="SSF52540">
    <property type="entry name" value="P-loop containing nucleoside triphosphate hydrolases"/>
    <property type="match status" value="2"/>
</dbReference>
<evidence type="ECO:0000256" key="3">
    <source>
        <dbReference type="ARBA" id="ARBA00022448"/>
    </source>
</evidence>
<dbReference type="InterPro" id="IPR017871">
    <property type="entry name" value="ABC_transporter-like_CS"/>
</dbReference>
<evidence type="ECO:0000313" key="10">
    <source>
        <dbReference type="Proteomes" id="UP000245507"/>
    </source>
</evidence>
<dbReference type="AlphaFoldDB" id="A0A316TII9"/>
<keyword evidence="7" id="KW-0472">Membrane</keyword>
<dbReference type="Pfam" id="PF00005">
    <property type="entry name" value="ABC_tran"/>
    <property type="match status" value="2"/>
</dbReference>
<dbReference type="InterPro" id="IPR003593">
    <property type="entry name" value="AAA+_ATPase"/>
</dbReference>
<evidence type="ECO:0000256" key="5">
    <source>
        <dbReference type="ARBA" id="ARBA00022741"/>
    </source>
</evidence>
<name>A0A316TII9_9ACTN</name>
<evidence type="ECO:0000313" key="9">
    <source>
        <dbReference type="EMBL" id="PWN03351.1"/>
    </source>
</evidence>
<keyword evidence="6 9" id="KW-0067">ATP-binding</keyword>
<keyword evidence="3" id="KW-0813">Transport</keyword>
<comment type="similarity">
    <text evidence="2">Belongs to the ABC transporter superfamily.</text>
</comment>
<dbReference type="PANTHER" id="PTHR43297:SF7">
    <property type="entry name" value="D,D-DIPEPTIDE TRANSPORT ATP-BINDING PROTEIN DDPD-RELATED"/>
    <property type="match status" value="1"/>
</dbReference>
<evidence type="ECO:0000256" key="1">
    <source>
        <dbReference type="ARBA" id="ARBA00004202"/>
    </source>
</evidence>
<keyword evidence="5" id="KW-0547">Nucleotide-binding</keyword>
<dbReference type="Proteomes" id="UP000245507">
    <property type="component" value="Unassembled WGS sequence"/>
</dbReference>
<accession>A0A316TII9</accession>
<dbReference type="PROSITE" id="PS00211">
    <property type="entry name" value="ABC_TRANSPORTER_1"/>
    <property type="match status" value="1"/>
</dbReference>
<keyword evidence="10" id="KW-1185">Reference proteome</keyword>
<dbReference type="OrthoDB" id="5357528at2"/>
<dbReference type="Gene3D" id="3.40.50.300">
    <property type="entry name" value="P-loop containing nucleotide triphosphate hydrolases"/>
    <property type="match status" value="2"/>
</dbReference>